<feature type="domain" description="S-adenosyl-l-methionine hydroxide adenosyltransferase C-terminal" evidence="5">
    <location>
        <begin position="177"/>
        <end position="268"/>
    </location>
</feature>
<dbReference type="InterPro" id="IPR046469">
    <property type="entry name" value="SAM_HAT_N"/>
</dbReference>
<dbReference type="Pfam" id="PF01887">
    <property type="entry name" value="SAM_HAT_N"/>
    <property type="match status" value="1"/>
</dbReference>
<dbReference type="Proteomes" id="UP001142400">
    <property type="component" value="Unassembled WGS sequence"/>
</dbReference>
<evidence type="ECO:0000256" key="1">
    <source>
        <dbReference type="ARBA" id="ARBA00022691"/>
    </source>
</evidence>
<protein>
    <submittedName>
        <fullName evidence="6">SAM-dependent chlorinase/fluorinase</fullName>
    </submittedName>
</protein>
<dbReference type="InterPro" id="IPR046470">
    <property type="entry name" value="SAM_HAT_C"/>
</dbReference>
<feature type="binding site" evidence="3">
    <location>
        <begin position="128"/>
        <end position="131"/>
    </location>
    <ligand>
        <name>substrate</name>
    </ligand>
</feature>
<proteinExistence type="inferred from homology"/>
<feature type="domain" description="S-adenosyl-l-methionine hydroxide adenosyltransferase N-terminal" evidence="4">
    <location>
        <begin position="6"/>
        <end position="152"/>
    </location>
</feature>
<reference evidence="6" key="1">
    <citation type="submission" date="2022-06" db="EMBL/GenBank/DDBJ databases">
        <title>WGS of actinobacteria.</title>
        <authorList>
            <person name="Thawai C."/>
        </authorList>
    </citation>
    <scope>NUCLEOTIDE SEQUENCE</scope>
    <source>
        <strain evidence="6">DSM 42010</strain>
    </source>
</reference>
<dbReference type="Gene3D" id="2.40.30.90">
    <property type="entry name" value="Bacterial fluorinating enzyme like"/>
    <property type="match status" value="1"/>
</dbReference>
<dbReference type="InterPro" id="IPR002747">
    <property type="entry name" value="SAM_OH_AdoTrfase"/>
</dbReference>
<dbReference type="Pfam" id="PF20257">
    <property type="entry name" value="SAM_HAT_C"/>
    <property type="match status" value="1"/>
</dbReference>
<dbReference type="AlphaFoldDB" id="A0A9X2M5R0"/>
<dbReference type="InterPro" id="IPR023228">
    <property type="entry name" value="SAM_OH_AdoTrfase_N_sf"/>
</dbReference>
<keyword evidence="1" id="KW-0949">S-adenosyl-L-methionine</keyword>
<keyword evidence="7" id="KW-1185">Reference proteome</keyword>
<dbReference type="PANTHER" id="PTHR35092">
    <property type="entry name" value="CHLORINASE MJ1651"/>
    <property type="match status" value="1"/>
</dbReference>
<evidence type="ECO:0000313" key="6">
    <source>
        <dbReference type="EMBL" id="MCQ8836251.1"/>
    </source>
</evidence>
<evidence type="ECO:0000259" key="5">
    <source>
        <dbReference type="Pfam" id="PF20257"/>
    </source>
</evidence>
<gene>
    <name evidence="6" type="ORF">NQU54_46450</name>
</gene>
<dbReference type="InterPro" id="IPR023227">
    <property type="entry name" value="SAM_OH_AdoTrfase_C_sf"/>
</dbReference>
<evidence type="ECO:0000256" key="2">
    <source>
        <dbReference type="ARBA" id="ARBA00024035"/>
    </source>
</evidence>
<dbReference type="PIRSF" id="PIRSF006779">
    <property type="entry name" value="UCP006779"/>
    <property type="match status" value="1"/>
</dbReference>
<dbReference type="SUPFAM" id="SSF102522">
    <property type="entry name" value="Bacterial fluorinating enzyme, N-terminal domain"/>
    <property type="match status" value="1"/>
</dbReference>
<comment type="similarity">
    <text evidence="2">Belongs to the SAM hydrolase / SAM-dependent halogenase family.</text>
</comment>
<organism evidence="6 7">
    <name type="scientific">Streptomyces malaysiensis subsp. samsunensis</name>
    <dbReference type="NCBI Taxonomy" id="459658"/>
    <lineage>
        <taxon>Bacteria</taxon>
        <taxon>Bacillati</taxon>
        <taxon>Actinomycetota</taxon>
        <taxon>Actinomycetes</taxon>
        <taxon>Kitasatosporales</taxon>
        <taxon>Streptomycetaceae</taxon>
        <taxon>Streptomyces</taxon>
        <taxon>Streptomyces violaceusniger group</taxon>
    </lineage>
</organism>
<dbReference type="Gene3D" id="3.40.50.10790">
    <property type="entry name" value="S-adenosyl-l-methionine hydroxide adenosyltransferase, N-terminal"/>
    <property type="match status" value="1"/>
</dbReference>
<accession>A0A9X2M5R0</accession>
<evidence type="ECO:0000256" key="3">
    <source>
        <dbReference type="PIRSR" id="PIRSR006779-1"/>
    </source>
</evidence>
<name>A0A9X2M5R0_STRMQ</name>
<feature type="binding site" evidence="3">
    <location>
        <position position="11"/>
    </location>
    <ligand>
        <name>substrate</name>
    </ligand>
</feature>
<dbReference type="PANTHER" id="PTHR35092:SF1">
    <property type="entry name" value="CHLORINASE MJ1651"/>
    <property type="match status" value="1"/>
</dbReference>
<feature type="binding site" evidence="3">
    <location>
        <begin position="70"/>
        <end position="72"/>
    </location>
    <ligand>
        <name>substrate</name>
    </ligand>
</feature>
<dbReference type="SUPFAM" id="SSF101852">
    <property type="entry name" value="Bacterial fluorinating enzyme, C-terminal domain"/>
    <property type="match status" value="1"/>
</dbReference>
<sequence length="272" mass="29618">MQHRLIAFLSDIGSHDEAHALCKGLMYSIAPTTNVVDITHAVTPFDVREGALFLADVPDSFPKSTIICAYVYPETGTDTATIVVRNKKGQYLVGPNNGLLSYALEASPAVEAYEVASADVMNTPVTPTWYGKDIVAACAAHLAAGTKINAVGPRIELDRIVSLPHTRPTREESVIRGEIVRIDENFGNVWTNIPSELLTGLPQQGERVTIELRDVSGTTLELPYCKTFGQVEKGEPLLYLSSRGKLALGRNQDNFLDKWPVCPGDSVTLRLP</sequence>
<evidence type="ECO:0000259" key="4">
    <source>
        <dbReference type="Pfam" id="PF01887"/>
    </source>
</evidence>
<dbReference type="RefSeq" id="WP_257636316.1">
    <property type="nucleotide sequence ID" value="NZ_JANIIC010000117.1"/>
</dbReference>
<comment type="caution">
    <text evidence="6">The sequence shown here is derived from an EMBL/GenBank/DDBJ whole genome shotgun (WGS) entry which is preliminary data.</text>
</comment>
<evidence type="ECO:0000313" key="7">
    <source>
        <dbReference type="Proteomes" id="UP001142400"/>
    </source>
</evidence>
<dbReference type="EMBL" id="JANIIC010000117">
    <property type="protein sequence ID" value="MCQ8836251.1"/>
    <property type="molecule type" value="Genomic_DNA"/>
</dbReference>